<keyword evidence="2" id="KW-1185">Reference proteome</keyword>
<accession>A0A915IUG5</accession>
<dbReference type="AlphaFoldDB" id="A0A915IUG5"/>
<evidence type="ECO:0000313" key="2">
    <source>
        <dbReference type="Proteomes" id="UP000887565"/>
    </source>
</evidence>
<protein>
    <submittedName>
        <fullName evidence="3">Uncharacterized protein</fullName>
    </submittedName>
</protein>
<evidence type="ECO:0000313" key="3">
    <source>
        <dbReference type="WBParaSite" id="nRc.2.0.1.t17703-RA"/>
    </source>
</evidence>
<organism evidence="2 3">
    <name type="scientific">Romanomermis culicivorax</name>
    <name type="common">Nematode worm</name>
    <dbReference type="NCBI Taxonomy" id="13658"/>
    <lineage>
        <taxon>Eukaryota</taxon>
        <taxon>Metazoa</taxon>
        <taxon>Ecdysozoa</taxon>
        <taxon>Nematoda</taxon>
        <taxon>Enoplea</taxon>
        <taxon>Dorylaimia</taxon>
        <taxon>Mermithida</taxon>
        <taxon>Mermithoidea</taxon>
        <taxon>Mermithidae</taxon>
        <taxon>Romanomermis</taxon>
    </lineage>
</organism>
<sequence length="66" mass="7656">MGRQPMGQGDPMEFYEEGLKKLPGPWKKCIEDKGFGLEKNDHFRSQKTSHPKKPRTFTKKCTNNDT</sequence>
<evidence type="ECO:0000256" key="1">
    <source>
        <dbReference type="SAM" id="MobiDB-lite"/>
    </source>
</evidence>
<proteinExistence type="predicted"/>
<reference evidence="3" key="1">
    <citation type="submission" date="2022-11" db="UniProtKB">
        <authorList>
            <consortium name="WormBaseParasite"/>
        </authorList>
    </citation>
    <scope>IDENTIFICATION</scope>
</reference>
<feature type="compositionally biased region" description="Basic residues" evidence="1">
    <location>
        <begin position="45"/>
        <end position="58"/>
    </location>
</feature>
<dbReference type="Proteomes" id="UP000887565">
    <property type="component" value="Unplaced"/>
</dbReference>
<feature type="region of interest" description="Disordered" evidence="1">
    <location>
        <begin position="40"/>
        <end position="66"/>
    </location>
</feature>
<dbReference type="WBParaSite" id="nRc.2.0.1.t17703-RA">
    <property type="protein sequence ID" value="nRc.2.0.1.t17703-RA"/>
    <property type="gene ID" value="nRc.2.0.1.g17703"/>
</dbReference>
<name>A0A915IUG5_ROMCU</name>